<evidence type="ECO:0000256" key="10">
    <source>
        <dbReference type="RuleBase" id="RU280815"/>
    </source>
</evidence>
<evidence type="ECO:0000256" key="2">
    <source>
        <dbReference type="ARBA" id="ARBA00022536"/>
    </source>
</evidence>
<dbReference type="GO" id="GO:0007154">
    <property type="term" value="P:cell communication"/>
    <property type="evidence" value="ECO:0007669"/>
    <property type="project" value="InterPro"/>
</dbReference>
<gene>
    <name evidence="15" type="ORF">TR93911</name>
</gene>
<dbReference type="InterPro" id="IPR051022">
    <property type="entry name" value="Notch_Cell-Fate_Det"/>
</dbReference>
<feature type="disulfide bond" evidence="8">
    <location>
        <begin position="313"/>
        <end position="322"/>
    </location>
</feature>
<accession>A0A0X3P046</accession>
<keyword evidence="10 12" id="KW-0472">Membrane</keyword>
<dbReference type="PROSITE" id="PS00022">
    <property type="entry name" value="EGF_1"/>
    <property type="match status" value="2"/>
</dbReference>
<feature type="disulfide bond" evidence="9">
    <location>
        <begin position="148"/>
        <end position="157"/>
    </location>
</feature>
<sequence length="471" mass="52889">ERLEGYAAACTLELSYENPQNLAQRSVCDLMPHDRKCDVYFKICISTAGTEECDVYSHTTEVYFEHSSVNLIGEKAIITFLSEPVPPAVDIQITAMDSDDILADDVIGVFDAKTVVFNNSQNFIKVPLTKRGRLIPSLNLNLKMKFQCMSNYYGQHCEIYCESDAISYRCSNSGERICMQGFFGKYCNETHHCIRQPCRPGAQCVENLYGRRCICNGGDYPECYPSDDPCSELPCKNSGICVKSEGTTRGFVCQCPLFWWGDFCEKHISPCSLAEQIETRAREYSSSTRNRSVCLNGGICIDHPTKFDYFCKCPSGWSGNRCEQQDNTTVTATVTVCVLCFLLLMVGIAVYWFKRKNWKQRVDILSAQQGFVYEPVRVEGLHDGSGVYFRRVTSSTDSNPRWTDRISRALSNQSEYEKIYTDPGSIADVPSAKQPHDKSPITAASTAVTSTVPDREKLPLPDKPQDDPVLT</sequence>
<feature type="domain" description="EGF-like" evidence="13">
    <location>
        <begin position="226"/>
        <end position="265"/>
    </location>
</feature>
<comment type="caution">
    <text evidence="8">Lacks conserved residue(s) required for the propagation of feature annotation.</text>
</comment>
<dbReference type="SUPFAM" id="SSF57196">
    <property type="entry name" value="EGF/Laminin"/>
    <property type="match status" value="2"/>
</dbReference>
<dbReference type="Gene3D" id="2.10.25.10">
    <property type="entry name" value="Laminin"/>
    <property type="match status" value="2"/>
</dbReference>
<feature type="non-terminal residue" evidence="15">
    <location>
        <position position="1"/>
    </location>
</feature>
<dbReference type="Gene3D" id="2.10.25.140">
    <property type="match status" value="1"/>
</dbReference>
<dbReference type="Pfam" id="PF00008">
    <property type="entry name" value="EGF"/>
    <property type="match status" value="1"/>
</dbReference>
<name>A0A0X3P046_SCHSO</name>
<evidence type="ECO:0000259" key="13">
    <source>
        <dbReference type="PROSITE" id="PS50026"/>
    </source>
</evidence>
<proteinExistence type="predicted"/>
<keyword evidence="1 10" id="KW-0217">Developmental protein</keyword>
<evidence type="ECO:0000256" key="1">
    <source>
        <dbReference type="ARBA" id="ARBA00022473"/>
    </source>
</evidence>
<dbReference type="InterPro" id="IPR001774">
    <property type="entry name" value="DSL"/>
</dbReference>
<evidence type="ECO:0000256" key="8">
    <source>
        <dbReference type="PROSITE-ProRule" id="PRU00076"/>
    </source>
</evidence>
<dbReference type="PROSITE" id="PS50026">
    <property type="entry name" value="EGF_3"/>
    <property type="match status" value="3"/>
</dbReference>
<dbReference type="CDD" id="cd00054">
    <property type="entry name" value="EGF_CA"/>
    <property type="match status" value="2"/>
</dbReference>
<dbReference type="EMBL" id="GEEE01018465">
    <property type="protein sequence ID" value="JAP44760.1"/>
    <property type="molecule type" value="Transcribed_RNA"/>
</dbReference>
<feature type="disulfide bond" evidence="9">
    <location>
        <begin position="178"/>
        <end position="187"/>
    </location>
</feature>
<dbReference type="PROSITE" id="PS51051">
    <property type="entry name" value="DSL"/>
    <property type="match status" value="1"/>
</dbReference>
<keyword evidence="10 12" id="KW-1133">Transmembrane helix</keyword>
<comment type="subcellular location">
    <subcellularLocation>
        <location evidence="10">Membrane</location>
        <topology evidence="10">Single-pass type I membrane protein</topology>
    </subcellularLocation>
</comment>
<organism evidence="15">
    <name type="scientific">Schistocephalus solidus</name>
    <name type="common">Tapeworm</name>
    <dbReference type="NCBI Taxonomy" id="70667"/>
    <lineage>
        <taxon>Eukaryota</taxon>
        <taxon>Metazoa</taxon>
        <taxon>Spiralia</taxon>
        <taxon>Lophotrochozoa</taxon>
        <taxon>Platyhelminthes</taxon>
        <taxon>Cestoda</taxon>
        <taxon>Eucestoda</taxon>
        <taxon>Diphyllobothriidea</taxon>
        <taxon>Diphyllobothriidae</taxon>
        <taxon>Schistocephalus</taxon>
    </lineage>
</organism>
<dbReference type="PROSITE" id="PS01186">
    <property type="entry name" value="EGF_2"/>
    <property type="match status" value="1"/>
</dbReference>
<keyword evidence="4 10" id="KW-0677">Repeat</keyword>
<evidence type="ECO:0000256" key="9">
    <source>
        <dbReference type="PROSITE-ProRule" id="PRU00377"/>
    </source>
</evidence>
<reference evidence="15" key="1">
    <citation type="submission" date="2016-01" db="EMBL/GenBank/DDBJ databases">
        <title>Reference transcriptome for the parasite Schistocephalus solidus: insights into the molecular evolution of parasitism.</title>
        <authorList>
            <person name="Hebert F.O."/>
            <person name="Grambauer S."/>
            <person name="Barber I."/>
            <person name="Landry C.R."/>
            <person name="Aubin-Horth N."/>
        </authorList>
    </citation>
    <scope>NUCLEOTIDE SEQUENCE</scope>
</reference>
<feature type="compositionally biased region" description="Basic and acidic residues" evidence="11">
    <location>
        <begin position="453"/>
        <end position="471"/>
    </location>
</feature>
<dbReference type="GO" id="GO:0030154">
    <property type="term" value="P:cell differentiation"/>
    <property type="evidence" value="ECO:0007669"/>
    <property type="project" value="UniProtKB-KW"/>
</dbReference>
<feature type="region of interest" description="Disordered" evidence="11">
    <location>
        <begin position="422"/>
        <end position="471"/>
    </location>
</feature>
<feature type="domain" description="EGF-like" evidence="13">
    <location>
        <begin position="189"/>
        <end position="224"/>
    </location>
</feature>
<keyword evidence="2 8" id="KW-0245">EGF-like domain</keyword>
<feature type="domain" description="EGF-like" evidence="13">
    <location>
        <begin position="285"/>
        <end position="323"/>
    </location>
</feature>
<feature type="disulfide bond" evidence="8">
    <location>
        <begin position="294"/>
        <end position="311"/>
    </location>
</feature>
<evidence type="ECO:0000256" key="12">
    <source>
        <dbReference type="SAM" id="Phobius"/>
    </source>
</evidence>
<keyword evidence="6 8" id="KW-1015">Disulfide bond</keyword>
<dbReference type="GO" id="GO:0016020">
    <property type="term" value="C:membrane"/>
    <property type="evidence" value="ECO:0007669"/>
    <property type="project" value="UniProtKB-SubCell"/>
</dbReference>
<evidence type="ECO:0000256" key="4">
    <source>
        <dbReference type="ARBA" id="ARBA00022737"/>
    </source>
</evidence>
<dbReference type="PANTHER" id="PTHR24049">
    <property type="entry name" value="CRUMBS FAMILY MEMBER"/>
    <property type="match status" value="1"/>
</dbReference>
<dbReference type="InterPro" id="IPR000742">
    <property type="entry name" value="EGF"/>
</dbReference>
<keyword evidence="7" id="KW-0325">Glycoprotein</keyword>
<evidence type="ECO:0000313" key="15">
    <source>
        <dbReference type="EMBL" id="JAP44760.1"/>
    </source>
</evidence>
<evidence type="ECO:0000256" key="5">
    <source>
        <dbReference type="ARBA" id="ARBA00022782"/>
    </source>
</evidence>
<comment type="function">
    <text evidence="10">Putative Notch ligand involved in the mediation of Notch signaling.</text>
</comment>
<dbReference type="FunFam" id="2.10.25.10:FF:000173">
    <property type="entry name" value="Neurogenic locus notch protein 2"/>
    <property type="match status" value="1"/>
</dbReference>
<feature type="domain" description="DSL" evidence="14">
    <location>
        <begin position="146"/>
        <end position="187"/>
    </location>
</feature>
<evidence type="ECO:0000259" key="14">
    <source>
        <dbReference type="PROSITE" id="PS51051"/>
    </source>
</evidence>
<keyword evidence="10 12" id="KW-0812">Transmembrane</keyword>
<dbReference type="SMART" id="SM00051">
    <property type="entry name" value="DSL"/>
    <property type="match status" value="1"/>
</dbReference>
<feature type="compositionally biased region" description="Low complexity" evidence="11">
    <location>
        <begin position="442"/>
        <end position="452"/>
    </location>
</feature>
<dbReference type="SMART" id="SM00181">
    <property type="entry name" value="EGF"/>
    <property type="match status" value="3"/>
</dbReference>
<evidence type="ECO:0000256" key="11">
    <source>
        <dbReference type="SAM" id="MobiDB-lite"/>
    </source>
</evidence>
<feature type="disulfide bond" evidence="8">
    <location>
        <begin position="255"/>
        <end position="264"/>
    </location>
</feature>
<keyword evidence="5" id="KW-0221">Differentiation</keyword>
<evidence type="ECO:0000256" key="3">
    <source>
        <dbReference type="ARBA" id="ARBA00022729"/>
    </source>
</evidence>
<dbReference type="Pfam" id="PF01414">
    <property type="entry name" value="DSL"/>
    <property type="match status" value="1"/>
</dbReference>
<dbReference type="AlphaFoldDB" id="A0A0X3P046"/>
<evidence type="ECO:0000256" key="6">
    <source>
        <dbReference type="ARBA" id="ARBA00023157"/>
    </source>
</evidence>
<protein>
    <recommendedName>
        <fullName evidence="10">Delta-like protein</fullName>
    </recommendedName>
</protein>
<evidence type="ECO:0000256" key="7">
    <source>
        <dbReference type="ARBA" id="ARBA00023180"/>
    </source>
</evidence>
<keyword evidence="3 10" id="KW-0732">Signal</keyword>
<feature type="transmembrane region" description="Helical" evidence="12">
    <location>
        <begin position="330"/>
        <end position="353"/>
    </location>
</feature>